<proteinExistence type="predicted"/>
<name>R0JCX5_ANAPL</name>
<dbReference type="PANTHER" id="PTHR13930:SF0">
    <property type="entry name" value="S-ADENOSYL-L-METHIONINE-DEPENDENT TRNA 4-DEMETHYLWYOSINE SYNTHASE TYW1-RELATED"/>
    <property type="match status" value="1"/>
</dbReference>
<dbReference type="GO" id="GO:0051539">
    <property type="term" value="F:4 iron, 4 sulfur cluster binding"/>
    <property type="evidence" value="ECO:0007669"/>
    <property type="project" value="InterPro"/>
</dbReference>
<keyword evidence="1" id="KW-0812">Transmembrane</keyword>
<evidence type="ECO:0000259" key="2">
    <source>
        <dbReference type="PROSITE" id="PS50902"/>
    </source>
</evidence>
<dbReference type="InterPro" id="IPR008254">
    <property type="entry name" value="Flavodoxin/NO_synth"/>
</dbReference>
<evidence type="ECO:0000313" key="4">
    <source>
        <dbReference type="Proteomes" id="UP000296049"/>
    </source>
</evidence>
<dbReference type="PROSITE" id="PS50902">
    <property type="entry name" value="FLAVODOXIN_LIKE"/>
    <property type="match status" value="1"/>
</dbReference>
<gene>
    <name evidence="3" type="ORF">Anapl_15976</name>
</gene>
<organism evidence="3 4">
    <name type="scientific">Anas platyrhynchos</name>
    <name type="common">Mallard</name>
    <name type="synonym">Anas boschas</name>
    <dbReference type="NCBI Taxonomy" id="8839"/>
    <lineage>
        <taxon>Eukaryota</taxon>
        <taxon>Metazoa</taxon>
        <taxon>Chordata</taxon>
        <taxon>Craniata</taxon>
        <taxon>Vertebrata</taxon>
        <taxon>Euteleostomi</taxon>
        <taxon>Archelosauria</taxon>
        <taxon>Archosauria</taxon>
        <taxon>Dinosauria</taxon>
        <taxon>Saurischia</taxon>
        <taxon>Theropoda</taxon>
        <taxon>Coelurosauria</taxon>
        <taxon>Aves</taxon>
        <taxon>Neognathae</taxon>
        <taxon>Galloanserae</taxon>
        <taxon>Anseriformes</taxon>
        <taxon>Anatidae</taxon>
        <taxon>Anatinae</taxon>
        <taxon>Anas</taxon>
    </lineage>
</organism>
<accession>R0JCX5</accession>
<evidence type="ECO:0000313" key="3">
    <source>
        <dbReference type="EMBL" id="EOA94816.1"/>
    </source>
</evidence>
<dbReference type="AlphaFoldDB" id="R0JCX5"/>
<protein>
    <submittedName>
        <fullName evidence="3">tRNA wybutosine-synthesizing protein 1-like protein</fullName>
    </submittedName>
</protein>
<keyword evidence="4" id="KW-1185">Reference proteome</keyword>
<dbReference type="GO" id="GO:0031591">
    <property type="term" value="P:wybutosine biosynthetic process"/>
    <property type="evidence" value="ECO:0007669"/>
    <property type="project" value="TreeGrafter"/>
</dbReference>
<dbReference type="EMBL" id="KB744562">
    <property type="protein sequence ID" value="EOA94816.1"/>
    <property type="molecule type" value="Genomic_DNA"/>
</dbReference>
<dbReference type="PANTHER" id="PTHR13930">
    <property type="entry name" value="S-ADENOSYL-L-METHIONINE-DEPENDENT TRNA 4-DEMETHYLWYOSINE SYNTHASE"/>
    <property type="match status" value="1"/>
</dbReference>
<evidence type="ECO:0000256" key="1">
    <source>
        <dbReference type="SAM" id="Phobius"/>
    </source>
</evidence>
<dbReference type="Pfam" id="PF00258">
    <property type="entry name" value="Flavodoxin_1"/>
    <property type="match status" value="1"/>
</dbReference>
<dbReference type="InterPro" id="IPR029039">
    <property type="entry name" value="Flavoprotein-like_sf"/>
</dbReference>
<dbReference type="Proteomes" id="UP000296049">
    <property type="component" value="Unassembled WGS sequence"/>
</dbReference>
<dbReference type="InterPro" id="IPR034556">
    <property type="entry name" value="tRNA_wybutosine-synthase"/>
</dbReference>
<sequence>MWNFSYTCLASLWLHRFYIYSVIAFGISLWIAVQLFTTKKKGEKSNGNLSSEVVEEKQANGYAALQAKEVYVAGVKIFYGSQTGTARRFAKGLAEEVISLNLPVEVISMGDYDPDDCLAEEVCNKYKLFLLLSRIFSFCISLLLFWKSPKLCVCKLLLKHR</sequence>
<dbReference type="SUPFAM" id="SSF52218">
    <property type="entry name" value="Flavoproteins"/>
    <property type="match status" value="1"/>
</dbReference>
<keyword evidence="1" id="KW-1133">Transmembrane helix</keyword>
<reference evidence="4" key="1">
    <citation type="journal article" date="2013" name="Nat. Genet.">
        <title>The duck genome and transcriptome provide insight into an avian influenza virus reservoir species.</title>
        <authorList>
            <person name="Huang Y."/>
            <person name="Li Y."/>
            <person name="Burt D.W."/>
            <person name="Chen H."/>
            <person name="Zhang Y."/>
            <person name="Qian W."/>
            <person name="Kim H."/>
            <person name="Gan S."/>
            <person name="Zhao Y."/>
            <person name="Li J."/>
            <person name="Yi K."/>
            <person name="Feng H."/>
            <person name="Zhu P."/>
            <person name="Li B."/>
            <person name="Liu Q."/>
            <person name="Fairley S."/>
            <person name="Magor K.E."/>
            <person name="Du Z."/>
            <person name="Hu X."/>
            <person name="Goodman L."/>
            <person name="Tafer H."/>
            <person name="Vignal A."/>
            <person name="Lee T."/>
            <person name="Kim K.W."/>
            <person name="Sheng Z."/>
            <person name="An Y."/>
            <person name="Searle S."/>
            <person name="Herrero J."/>
            <person name="Groenen M.A."/>
            <person name="Crooijmans R.P."/>
            <person name="Faraut T."/>
            <person name="Cai Q."/>
            <person name="Webster R.G."/>
            <person name="Aldridge J.R."/>
            <person name="Warren W.C."/>
            <person name="Bartschat S."/>
            <person name="Kehr S."/>
            <person name="Marz M."/>
            <person name="Stadler P.F."/>
            <person name="Smith J."/>
            <person name="Kraus R.H."/>
            <person name="Zhao Y."/>
            <person name="Ren L."/>
            <person name="Fei J."/>
            <person name="Morisson M."/>
            <person name="Kaiser P."/>
            <person name="Griffin D.K."/>
            <person name="Rao M."/>
            <person name="Pitel F."/>
            <person name="Wang J."/>
            <person name="Li N."/>
        </authorList>
    </citation>
    <scope>NUCLEOTIDE SEQUENCE [LARGE SCALE GENOMIC DNA]</scope>
</reference>
<dbReference type="Gene3D" id="3.40.50.360">
    <property type="match status" value="1"/>
</dbReference>
<feature type="transmembrane region" description="Helical" evidence="1">
    <location>
        <begin position="17"/>
        <end position="36"/>
    </location>
</feature>
<dbReference type="GO" id="GO:0010181">
    <property type="term" value="F:FMN binding"/>
    <property type="evidence" value="ECO:0007669"/>
    <property type="project" value="InterPro"/>
</dbReference>
<feature type="domain" description="Flavodoxin-like" evidence="2">
    <location>
        <begin position="75"/>
        <end position="161"/>
    </location>
</feature>
<feature type="transmembrane region" description="Helical" evidence="1">
    <location>
        <begin position="128"/>
        <end position="146"/>
    </location>
</feature>
<keyword evidence="1" id="KW-0472">Membrane</keyword>